<dbReference type="EMBL" id="ML014114">
    <property type="protein sequence ID" value="RKP04099.1"/>
    <property type="molecule type" value="Genomic_DNA"/>
</dbReference>
<gene>
    <name evidence="15" type="ORF">CXG81DRAFT_109</name>
</gene>
<dbReference type="OrthoDB" id="10255449at2759"/>
<evidence type="ECO:0000256" key="4">
    <source>
        <dbReference type="ARBA" id="ARBA00022741"/>
    </source>
</evidence>
<dbReference type="GO" id="GO:0019948">
    <property type="term" value="F:SUMO activating enzyme activity"/>
    <property type="evidence" value="ECO:0007669"/>
    <property type="project" value="InterPro"/>
</dbReference>
<dbReference type="InterPro" id="IPR000594">
    <property type="entry name" value="ThiF_NAD_FAD-bd"/>
</dbReference>
<dbReference type="FunFam" id="3.50.50.80:FF:000002">
    <property type="entry name" value="SUMO-activating enzyme subunit 2"/>
    <property type="match status" value="1"/>
</dbReference>
<dbReference type="Proteomes" id="UP000274922">
    <property type="component" value="Unassembled WGS sequence"/>
</dbReference>
<dbReference type="InterPro" id="IPR033127">
    <property type="entry name" value="UBQ-activ_enz_E1_Cys_AS"/>
</dbReference>
<feature type="binding site" evidence="9">
    <location>
        <position position="55"/>
    </location>
    <ligand>
        <name>ATP</name>
        <dbReference type="ChEBI" id="CHEBI:30616"/>
    </ligand>
</feature>
<protein>
    <recommendedName>
        <fullName evidence="17">Ubiquitin-activating enzyme E1-like</fullName>
    </recommendedName>
</protein>
<keyword evidence="6 10" id="KW-0862">Zinc</keyword>
<dbReference type="GO" id="GO:0031510">
    <property type="term" value="C:SUMO activating enzyme complex"/>
    <property type="evidence" value="ECO:0007669"/>
    <property type="project" value="TreeGrafter"/>
</dbReference>
<dbReference type="Pfam" id="PF00899">
    <property type="entry name" value="ThiF"/>
    <property type="match status" value="1"/>
</dbReference>
<dbReference type="InterPro" id="IPR042449">
    <property type="entry name" value="Ub-E1_IAD_1"/>
</dbReference>
<dbReference type="UniPathway" id="UPA00886"/>
<accession>A0A4V1IVH7</accession>
<keyword evidence="3 10" id="KW-0479">Metal-binding</keyword>
<dbReference type="SUPFAM" id="SSF69572">
    <property type="entry name" value="Activating enzymes of the ubiquitin-like proteins"/>
    <property type="match status" value="1"/>
</dbReference>
<evidence type="ECO:0000256" key="9">
    <source>
        <dbReference type="PIRSR" id="PIRSR039133-2"/>
    </source>
</evidence>
<feature type="binding site" evidence="9">
    <location>
        <begin position="39"/>
        <end position="42"/>
    </location>
    <ligand>
        <name>ATP</name>
        <dbReference type="ChEBI" id="CHEBI:30616"/>
    </ligand>
</feature>
<feature type="binding site" evidence="10">
    <location>
        <position position="141"/>
    </location>
    <ligand>
        <name>Zn(2+)</name>
        <dbReference type="ChEBI" id="CHEBI:29105"/>
    </ligand>
</feature>
<proteinExistence type="inferred from homology"/>
<dbReference type="Pfam" id="PF10585">
    <property type="entry name" value="UBA_E1_SCCH"/>
    <property type="match status" value="1"/>
</dbReference>
<keyword evidence="12" id="KW-0472">Membrane</keyword>
<evidence type="ECO:0000313" key="16">
    <source>
        <dbReference type="Proteomes" id="UP000274922"/>
    </source>
</evidence>
<dbReference type="InterPro" id="IPR030661">
    <property type="entry name" value="Uba2"/>
</dbReference>
<comment type="pathway">
    <text evidence="1">Protein modification; protein sumoylation.</text>
</comment>
<dbReference type="Gene3D" id="3.50.50.80">
    <property type="entry name" value="Ubiquitin-activating enzyme E1, inactive adenylation domain, subdomain 1"/>
    <property type="match status" value="1"/>
</dbReference>
<evidence type="ECO:0008006" key="17">
    <source>
        <dbReference type="Google" id="ProtNLM"/>
    </source>
</evidence>
<dbReference type="PANTHER" id="PTHR10953:SF5">
    <property type="entry name" value="SUMO-ACTIVATING ENZYME SUBUNIT 2"/>
    <property type="match status" value="1"/>
</dbReference>
<dbReference type="AlphaFoldDB" id="A0A4V1IVH7"/>
<dbReference type="InterPro" id="IPR019572">
    <property type="entry name" value="UBA_E1_SCCH"/>
</dbReference>
<evidence type="ECO:0000259" key="13">
    <source>
        <dbReference type="Pfam" id="PF00899"/>
    </source>
</evidence>
<evidence type="ECO:0000256" key="7">
    <source>
        <dbReference type="ARBA" id="ARBA00022840"/>
    </source>
</evidence>
<feature type="active site" description="Glycyl thioester intermediate" evidence="8 11">
    <location>
        <position position="156"/>
    </location>
</feature>
<evidence type="ECO:0000259" key="14">
    <source>
        <dbReference type="Pfam" id="PF10585"/>
    </source>
</evidence>
<organism evidence="15 16">
    <name type="scientific">Caulochytrium protostelioides</name>
    <dbReference type="NCBI Taxonomy" id="1555241"/>
    <lineage>
        <taxon>Eukaryota</taxon>
        <taxon>Fungi</taxon>
        <taxon>Fungi incertae sedis</taxon>
        <taxon>Chytridiomycota</taxon>
        <taxon>Chytridiomycota incertae sedis</taxon>
        <taxon>Chytridiomycetes</taxon>
        <taxon>Caulochytriales</taxon>
        <taxon>Caulochytriaceae</taxon>
        <taxon>Caulochytrium</taxon>
    </lineage>
</organism>
<keyword evidence="12" id="KW-0812">Transmembrane</keyword>
<comment type="similarity">
    <text evidence="2">Belongs to the ubiquitin-activating E1 family.</text>
</comment>
<feature type="binding site" evidence="9">
    <location>
        <begin position="7"/>
        <end position="12"/>
    </location>
    <ligand>
        <name>ATP</name>
        <dbReference type="ChEBI" id="CHEBI:30616"/>
    </ligand>
</feature>
<feature type="domain" description="Ubiquitin-activating enzyme SCCH" evidence="14">
    <location>
        <begin position="315"/>
        <end position="351"/>
    </location>
</feature>
<feature type="binding site" evidence="9">
    <location>
        <begin position="100"/>
        <end position="105"/>
    </location>
    <ligand>
        <name>ATP</name>
        <dbReference type="ChEBI" id="CHEBI:30616"/>
    </ligand>
</feature>
<feature type="binding site" evidence="10">
    <location>
        <position position="144"/>
    </location>
    <ligand>
        <name>Zn(2+)</name>
        <dbReference type="ChEBI" id="CHEBI:29105"/>
    </ligand>
</feature>
<evidence type="ECO:0000256" key="11">
    <source>
        <dbReference type="PROSITE-ProRule" id="PRU10132"/>
    </source>
</evidence>
<evidence type="ECO:0000256" key="10">
    <source>
        <dbReference type="PIRSR" id="PIRSR039133-3"/>
    </source>
</evidence>
<dbReference type="PROSITE" id="PS00865">
    <property type="entry name" value="UBIQUITIN_ACTIVAT_2"/>
    <property type="match status" value="1"/>
</dbReference>
<evidence type="ECO:0000256" key="3">
    <source>
        <dbReference type="ARBA" id="ARBA00022723"/>
    </source>
</evidence>
<evidence type="ECO:0000256" key="6">
    <source>
        <dbReference type="ARBA" id="ARBA00022833"/>
    </source>
</evidence>
<feature type="binding site" evidence="10">
    <location>
        <position position="418"/>
    </location>
    <ligand>
        <name>Zn(2+)</name>
        <dbReference type="ChEBI" id="CHEBI:29105"/>
    </ligand>
</feature>
<dbReference type="GO" id="GO:0046872">
    <property type="term" value="F:metal ion binding"/>
    <property type="evidence" value="ECO:0007669"/>
    <property type="project" value="UniProtKB-KW"/>
</dbReference>
<dbReference type="GO" id="GO:0016925">
    <property type="term" value="P:protein sumoylation"/>
    <property type="evidence" value="ECO:0007669"/>
    <property type="project" value="UniProtKB-UniPathway"/>
</dbReference>
<keyword evidence="4 9" id="KW-0547">Nucleotide-binding</keyword>
<feature type="binding site" evidence="9">
    <location>
        <position position="31"/>
    </location>
    <ligand>
        <name>ATP</name>
        <dbReference type="ChEBI" id="CHEBI:30616"/>
    </ligand>
</feature>
<dbReference type="Gene3D" id="1.10.10.520">
    <property type="entry name" value="Ubiquitin activating enzymes (Uba3). Chain: B, domain 2"/>
    <property type="match status" value="1"/>
</dbReference>
<dbReference type="Gene3D" id="3.10.290.20">
    <property type="entry name" value="Ubiquitin-like 2 activating enzyme e1b. Chain: B, domain 3"/>
    <property type="match status" value="1"/>
</dbReference>
<dbReference type="STRING" id="1555241.A0A4V1IVH7"/>
<name>A0A4V1IVH7_9FUNG</name>
<evidence type="ECO:0000256" key="12">
    <source>
        <dbReference type="SAM" id="Phobius"/>
    </source>
</evidence>
<keyword evidence="16" id="KW-1185">Reference proteome</keyword>
<dbReference type="PANTHER" id="PTHR10953">
    <property type="entry name" value="UBIQUITIN-ACTIVATING ENZYME E1"/>
    <property type="match status" value="1"/>
</dbReference>
<reference evidence="16" key="1">
    <citation type="journal article" date="2018" name="Nat. Microbiol.">
        <title>Leveraging single-cell genomics to expand the fungal tree of life.</title>
        <authorList>
            <person name="Ahrendt S.R."/>
            <person name="Quandt C.A."/>
            <person name="Ciobanu D."/>
            <person name="Clum A."/>
            <person name="Salamov A."/>
            <person name="Andreopoulos B."/>
            <person name="Cheng J.F."/>
            <person name="Woyke T."/>
            <person name="Pelin A."/>
            <person name="Henrissat B."/>
            <person name="Reynolds N.K."/>
            <person name="Benny G.L."/>
            <person name="Smith M.E."/>
            <person name="James T.Y."/>
            <person name="Grigoriev I.V."/>
        </authorList>
    </citation>
    <scope>NUCLEOTIDE SEQUENCE [LARGE SCALE GENOMIC DNA]</scope>
    <source>
        <strain evidence="16">ATCC 52028</strain>
    </source>
</reference>
<dbReference type="InterPro" id="IPR045886">
    <property type="entry name" value="ThiF/MoeB/HesA"/>
</dbReference>
<dbReference type="InterPro" id="IPR023318">
    <property type="entry name" value="Ub_act_enz_dom_a_sf"/>
</dbReference>
<dbReference type="InterPro" id="IPR035985">
    <property type="entry name" value="Ubiquitin-activating_enz"/>
</dbReference>
<evidence type="ECO:0000256" key="2">
    <source>
        <dbReference type="ARBA" id="ARBA00005673"/>
    </source>
</evidence>
<keyword evidence="12" id="KW-1133">Transmembrane helix</keyword>
<evidence type="ECO:0000313" key="15">
    <source>
        <dbReference type="EMBL" id="RKP04099.1"/>
    </source>
</evidence>
<dbReference type="PIRSF" id="PIRSF039133">
    <property type="entry name" value="SUMO_E1B"/>
    <property type="match status" value="1"/>
</dbReference>
<feature type="non-terminal residue" evidence="15">
    <location>
        <position position="1"/>
    </location>
</feature>
<feature type="non-terminal residue" evidence="15">
    <location>
        <position position="500"/>
    </location>
</feature>
<feature type="domain" description="THIF-type NAD/FAD binding fold" evidence="13">
    <location>
        <begin position="1"/>
        <end position="418"/>
    </location>
</feature>
<keyword evidence="5" id="KW-0833">Ubl conjugation pathway</keyword>
<evidence type="ECO:0000256" key="1">
    <source>
        <dbReference type="ARBA" id="ARBA00004718"/>
    </source>
</evidence>
<evidence type="ECO:0000256" key="5">
    <source>
        <dbReference type="ARBA" id="ARBA00022786"/>
    </source>
</evidence>
<evidence type="ECO:0000256" key="8">
    <source>
        <dbReference type="PIRSR" id="PIRSR039133-1"/>
    </source>
</evidence>
<keyword evidence="7 9" id="KW-0067">ATP-binding</keyword>
<sequence length="500" mass="54662">ARILLVGAGGIGCELLKNLVLSGFDRITVLDLDSIDVSNLNRQFLFRKEHVKQAKAVVARRSALQFNPAVTIDAVQADIFDRRYDLAFFRQFDLVLNALDNAAARSHVNLMCLAADRPLIESGTAGYMGQMSVHWRGHTPCYDCDVRTAQKTFPICTIRSTPTLPIHCIVWAKSFLLPQLFGIIDDAADDAALQTEATADNQDEVQRLRAETAAMHALRRDTDVPDFPDRVWRKIFVADVAALGALDSLWKDRAPPRVLDADALLADAAAPRDPASLAWNNQVWTPAEAVLAFRTSLRRLGARYAQGRAAAADFAIEFDKDDEDTLDFVAACAYLRSLVYGIPVQSRFKVKEDAGNIIPAIATTNAVVAGLIVLAAFRLLATPRDAVTRETTKGAFILHNNPARAIQSSRAIPPNPACVLCHSAYATLAMDAATTFRDVVAVCQRPRAQHGVGLRGTLEIEEAGRLLYDVDFDDALDKTLVEMNVAPGQMLAVTNVIDED</sequence>
<feature type="transmembrane region" description="Helical" evidence="12">
    <location>
        <begin position="357"/>
        <end position="380"/>
    </location>
</feature>
<feature type="binding site" evidence="10">
    <location>
        <position position="421"/>
    </location>
    <ligand>
        <name>Zn(2+)</name>
        <dbReference type="ChEBI" id="CHEBI:29105"/>
    </ligand>
</feature>
<dbReference type="GO" id="GO:0005524">
    <property type="term" value="F:ATP binding"/>
    <property type="evidence" value="ECO:0007669"/>
    <property type="project" value="UniProtKB-KW"/>
</dbReference>
<dbReference type="GO" id="GO:0005737">
    <property type="term" value="C:cytoplasm"/>
    <property type="evidence" value="ECO:0007669"/>
    <property type="project" value="TreeGrafter"/>
</dbReference>